<dbReference type="RefSeq" id="WP_123229379.1">
    <property type="nucleotide sequence ID" value="NZ_RJSE01000009.1"/>
</dbReference>
<accession>A0A3N0CC30</accession>
<organism evidence="2 3">
    <name type="scientific">Nocardioides marmoriginsengisoli</name>
    <dbReference type="NCBI Taxonomy" id="661483"/>
    <lineage>
        <taxon>Bacteria</taxon>
        <taxon>Bacillati</taxon>
        <taxon>Actinomycetota</taxon>
        <taxon>Actinomycetes</taxon>
        <taxon>Propionibacteriales</taxon>
        <taxon>Nocardioidaceae</taxon>
        <taxon>Nocardioides</taxon>
    </lineage>
</organism>
<keyword evidence="1" id="KW-0732">Signal</keyword>
<evidence type="ECO:0000313" key="3">
    <source>
        <dbReference type="Proteomes" id="UP000267128"/>
    </source>
</evidence>
<proteinExistence type="predicted"/>
<reference evidence="2 3" key="1">
    <citation type="submission" date="2018-11" db="EMBL/GenBank/DDBJ databases">
        <authorList>
            <person name="Li F."/>
        </authorList>
    </citation>
    <scope>NUCLEOTIDE SEQUENCE [LARGE SCALE GENOMIC DNA]</scope>
    <source>
        <strain evidence="2 3">Gsoil 097</strain>
    </source>
</reference>
<keyword evidence="3" id="KW-1185">Reference proteome</keyword>
<dbReference type="PROSITE" id="PS51257">
    <property type="entry name" value="PROKAR_LIPOPROTEIN"/>
    <property type="match status" value="1"/>
</dbReference>
<feature type="chain" id="PRO_5018095713" description="Lipoprotein" evidence="1">
    <location>
        <begin position="22"/>
        <end position="257"/>
    </location>
</feature>
<dbReference type="EMBL" id="RJSE01000009">
    <property type="protein sequence ID" value="RNL60626.1"/>
    <property type="molecule type" value="Genomic_DNA"/>
</dbReference>
<protein>
    <recommendedName>
        <fullName evidence="4">Lipoprotein</fullName>
    </recommendedName>
</protein>
<gene>
    <name evidence="2" type="ORF">EFK50_20140</name>
</gene>
<evidence type="ECO:0008006" key="4">
    <source>
        <dbReference type="Google" id="ProtNLM"/>
    </source>
</evidence>
<sequence length="257" mass="26346">MKKAALAAVATSLLVLVTACGGNDDTADKQEKRVISSMATAISKPAGGLLDADKATCVAEKFVPDIGVKKMRSLKAVGADDAYAGNGALADAASAAAYSKAVLSCVGEAETLAKLRANVTASYGTITTGVLAPKDVTCVVDTFIKATGVDRLFSIKFVNDTGAFNDDGAVYDTKAAEDFAQAIATTCVDTLKLQAAEAAAKNKKLSAAKLETCLKARIKPDAVEATLVAQLLRAPNADALRLAANKKAIACEKASKK</sequence>
<dbReference type="Proteomes" id="UP000267128">
    <property type="component" value="Unassembled WGS sequence"/>
</dbReference>
<name>A0A3N0CC30_9ACTN</name>
<evidence type="ECO:0000313" key="2">
    <source>
        <dbReference type="EMBL" id="RNL60626.1"/>
    </source>
</evidence>
<feature type="signal peptide" evidence="1">
    <location>
        <begin position="1"/>
        <end position="21"/>
    </location>
</feature>
<dbReference type="OrthoDB" id="9891211at2"/>
<dbReference type="AlphaFoldDB" id="A0A3N0CC30"/>
<comment type="caution">
    <text evidence="2">The sequence shown here is derived from an EMBL/GenBank/DDBJ whole genome shotgun (WGS) entry which is preliminary data.</text>
</comment>
<evidence type="ECO:0000256" key="1">
    <source>
        <dbReference type="SAM" id="SignalP"/>
    </source>
</evidence>